<dbReference type="AlphaFoldDB" id="A0A6A4T794"/>
<name>A0A6A4T794_SCOMX</name>
<comment type="caution">
    <text evidence="1">The sequence shown here is derived from an EMBL/GenBank/DDBJ whole genome shotgun (WGS) entry which is preliminary data.</text>
</comment>
<protein>
    <submittedName>
        <fullName evidence="1">Uncharacterized protein</fullName>
    </submittedName>
</protein>
<dbReference type="Proteomes" id="UP000438429">
    <property type="component" value="Unassembled WGS sequence"/>
</dbReference>
<organism evidence="1 2">
    <name type="scientific">Scophthalmus maximus</name>
    <name type="common">Turbot</name>
    <name type="synonym">Psetta maxima</name>
    <dbReference type="NCBI Taxonomy" id="52904"/>
    <lineage>
        <taxon>Eukaryota</taxon>
        <taxon>Metazoa</taxon>
        <taxon>Chordata</taxon>
        <taxon>Craniata</taxon>
        <taxon>Vertebrata</taxon>
        <taxon>Euteleostomi</taxon>
        <taxon>Actinopterygii</taxon>
        <taxon>Neopterygii</taxon>
        <taxon>Teleostei</taxon>
        <taxon>Neoteleostei</taxon>
        <taxon>Acanthomorphata</taxon>
        <taxon>Carangaria</taxon>
        <taxon>Pleuronectiformes</taxon>
        <taxon>Pleuronectoidei</taxon>
        <taxon>Scophthalmidae</taxon>
        <taxon>Scophthalmus</taxon>
    </lineage>
</organism>
<proteinExistence type="predicted"/>
<evidence type="ECO:0000313" key="2">
    <source>
        <dbReference type="Proteomes" id="UP000438429"/>
    </source>
</evidence>
<evidence type="ECO:0000313" key="1">
    <source>
        <dbReference type="EMBL" id="KAF0040198.1"/>
    </source>
</evidence>
<reference evidence="1 2" key="1">
    <citation type="submission" date="2019-06" db="EMBL/GenBank/DDBJ databases">
        <title>Draft genomes of female and male turbot (Scophthalmus maximus).</title>
        <authorList>
            <person name="Xu H."/>
            <person name="Xu X.-W."/>
            <person name="Shao C."/>
            <person name="Chen S."/>
        </authorList>
    </citation>
    <scope>NUCLEOTIDE SEQUENCE [LARGE SCALE GENOMIC DNA]</scope>
    <source>
        <strain evidence="1">Ysfricsl-2016a</strain>
        <tissue evidence="1">Blood</tissue>
    </source>
</reference>
<gene>
    <name evidence="1" type="ORF">F2P81_008433</name>
</gene>
<sequence length="118" mass="13333">MSHADGRTRNPSQKGACLLVSRHFDHEDPLKMHESTVTIGSIPSDSSQLNTFFSSSSLTVRCGTEWKFTSEIITHRHIEYEHKRSAYDRATCWKSEAGSSGHVTPDVCVRVWDISSFF</sequence>
<accession>A0A6A4T794</accession>
<dbReference type="EMBL" id="VEVO01000007">
    <property type="protein sequence ID" value="KAF0040198.1"/>
    <property type="molecule type" value="Genomic_DNA"/>
</dbReference>